<evidence type="ECO:0008006" key="3">
    <source>
        <dbReference type="Google" id="ProtNLM"/>
    </source>
</evidence>
<proteinExistence type="predicted"/>
<gene>
    <name evidence="1" type="ORF">CEPIT_LOCUS17650</name>
</gene>
<evidence type="ECO:0000313" key="2">
    <source>
        <dbReference type="Proteomes" id="UP001152523"/>
    </source>
</evidence>
<reference evidence="1" key="1">
    <citation type="submission" date="2022-07" db="EMBL/GenBank/DDBJ databases">
        <authorList>
            <person name="Macas J."/>
            <person name="Novak P."/>
            <person name="Neumann P."/>
        </authorList>
    </citation>
    <scope>NUCLEOTIDE SEQUENCE</scope>
</reference>
<name>A0AAV0DT57_9ASTE</name>
<comment type="caution">
    <text evidence="1">The sequence shown here is derived from an EMBL/GenBank/DDBJ whole genome shotgun (WGS) entry which is preliminary data.</text>
</comment>
<sequence>MVVNWFTSVQCSIYVGFFFVFLTHEESPSIDPIKSFFVFLFLGANNNKGSATISNTRIEREQQLRAKVTKHELKCSSRFSSRQQWKSSVSRRLNCWIVVIFGQ</sequence>
<organism evidence="1 2">
    <name type="scientific">Cuscuta epithymum</name>
    <dbReference type="NCBI Taxonomy" id="186058"/>
    <lineage>
        <taxon>Eukaryota</taxon>
        <taxon>Viridiplantae</taxon>
        <taxon>Streptophyta</taxon>
        <taxon>Embryophyta</taxon>
        <taxon>Tracheophyta</taxon>
        <taxon>Spermatophyta</taxon>
        <taxon>Magnoliopsida</taxon>
        <taxon>eudicotyledons</taxon>
        <taxon>Gunneridae</taxon>
        <taxon>Pentapetalae</taxon>
        <taxon>asterids</taxon>
        <taxon>lamiids</taxon>
        <taxon>Solanales</taxon>
        <taxon>Convolvulaceae</taxon>
        <taxon>Cuscuteae</taxon>
        <taxon>Cuscuta</taxon>
        <taxon>Cuscuta subgen. Cuscuta</taxon>
    </lineage>
</organism>
<keyword evidence="2" id="KW-1185">Reference proteome</keyword>
<dbReference type="EMBL" id="CAMAPF010000137">
    <property type="protein sequence ID" value="CAH9106529.1"/>
    <property type="molecule type" value="Genomic_DNA"/>
</dbReference>
<dbReference type="AlphaFoldDB" id="A0AAV0DT57"/>
<accession>A0AAV0DT57</accession>
<protein>
    <recommendedName>
        <fullName evidence="3">Secreted protein</fullName>
    </recommendedName>
</protein>
<dbReference type="Proteomes" id="UP001152523">
    <property type="component" value="Unassembled WGS sequence"/>
</dbReference>
<evidence type="ECO:0000313" key="1">
    <source>
        <dbReference type="EMBL" id="CAH9106529.1"/>
    </source>
</evidence>